<proteinExistence type="inferred from homology"/>
<evidence type="ECO:0000313" key="3">
    <source>
        <dbReference type="EMBL" id="RWX54555.1"/>
    </source>
</evidence>
<organism evidence="3 4">
    <name type="scientific">Photobacterium chitinilyticum</name>
    <dbReference type="NCBI Taxonomy" id="2485123"/>
    <lineage>
        <taxon>Bacteria</taxon>
        <taxon>Pseudomonadati</taxon>
        <taxon>Pseudomonadota</taxon>
        <taxon>Gammaproteobacteria</taxon>
        <taxon>Vibrionales</taxon>
        <taxon>Vibrionaceae</taxon>
        <taxon>Photobacterium</taxon>
    </lineage>
</organism>
<dbReference type="Gene3D" id="3.40.50.720">
    <property type="entry name" value="NAD(P)-binding Rossmann-like Domain"/>
    <property type="match status" value="1"/>
</dbReference>
<comment type="similarity">
    <text evidence="1">Belongs to the short-chain dehydrogenases/reductases (SDR) family.</text>
</comment>
<keyword evidence="4" id="KW-1185">Reference proteome</keyword>
<dbReference type="InterPro" id="IPR036291">
    <property type="entry name" value="NAD(P)-bd_dom_sf"/>
</dbReference>
<dbReference type="GO" id="GO:0016491">
    <property type="term" value="F:oxidoreductase activity"/>
    <property type="evidence" value="ECO:0007669"/>
    <property type="project" value="UniProtKB-KW"/>
</dbReference>
<dbReference type="EMBL" id="RJLM01000006">
    <property type="protein sequence ID" value="RWX54555.1"/>
    <property type="molecule type" value="Genomic_DNA"/>
</dbReference>
<dbReference type="Pfam" id="PF00106">
    <property type="entry name" value="adh_short"/>
    <property type="match status" value="1"/>
</dbReference>
<dbReference type="RefSeq" id="WP_128784825.1">
    <property type="nucleotide sequence ID" value="NZ_JAKJSG010000021.1"/>
</dbReference>
<reference evidence="3 4" key="1">
    <citation type="submission" date="2018-11" db="EMBL/GenBank/DDBJ databases">
        <title>Photobacterium sp. BEI247 sp. nov., a marine bacterium isolated from Yongle Blue Hole in the South China Sea.</title>
        <authorList>
            <person name="Wang X."/>
        </authorList>
    </citation>
    <scope>NUCLEOTIDE SEQUENCE [LARGE SCALE GENOMIC DNA]</scope>
    <source>
        <strain evidence="4">BEI247</strain>
    </source>
</reference>
<comment type="caution">
    <text evidence="3">The sequence shown here is derived from an EMBL/GenBank/DDBJ whole genome shotgun (WGS) entry which is preliminary data.</text>
</comment>
<dbReference type="OrthoDB" id="118015at2"/>
<sequence>MTTNVIRTATVAACFSVTAQEIIRQLVESGTQVVGYGRKGDEQRAIELESQYDGKLTVLLGDLAAEEDSQQLVAQALDILGGAIDVHYHCSGVYSWNRWEDVPAVEVERLFNANFTTAWTLGREIFAAMKPRGKGAIMFVSARDTIRNVPCGFGPYMASKLALNGLVESLAAEGVQHGIKVNAVLPTIMDTDVNRQAMPDIDHTSWIDPAQLAEIMIDLTQPSKTNLSGALIPVQGKML</sequence>
<gene>
    <name evidence="3" type="ORF">EDI28_15765</name>
</gene>
<dbReference type="CDD" id="cd05233">
    <property type="entry name" value="SDR_c"/>
    <property type="match status" value="1"/>
</dbReference>
<evidence type="ECO:0000313" key="4">
    <source>
        <dbReference type="Proteomes" id="UP000287563"/>
    </source>
</evidence>
<keyword evidence="2" id="KW-0560">Oxidoreductase</keyword>
<dbReference type="SUPFAM" id="SSF51735">
    <property type="entry name" value="NAD(P)-binding Rossmann-fold domains"/>
    <property type="match status" value="1"/>
</dbReference>
<dbReference type="PANTHER" id="PTHR24321:SF8">
    <property type="entry name" value="ESTRADIOL 17-BETA-DEHYDROGENASE 8-RELATED"/>
    <property type="match status" value="1"/>
</dbReference>
<dbReference type="Proteomes" id="UP000287563">
    <property type="component" value="Unassembled WGS sequence"/>
</dbReference>
<dbReference type="InterPro" id="IPR002347">
    <property type="entry name" value="SDR_fam"/>
</dbReference>
<dbReference type="PRINTS" id="PR00081">
    <property type="entry name" value="GDHRDH"/>
</dbReference>
<name>A0A444JNA5_9GAMM</name>
<evidence type="ECO:0000256" key="2">
    <source>
        <dbReference type="ARBA" id="ARBA00023002"/>
    </source>
</evidence>
<evidence type="ECO:0000256" key="1">
    <source>
        <dbReference type="ARBA" id="ARBA00006484"/>
    </source>
</evidence>
<accession>A0A444JNA5</accession>
<dbReference type="PANTHER" id="PTHR24321">
    <property type="entry name" value="DEHYDROGENASES, SHORT CHAIN"/>
    <property type="match status" value="1"/>
</dbReference>
<dbReference type="AlphaFoldDB" id="A0A444JNA5"/>
<protein>
    <submittedName>
        <fullName evidence="3">SDR family NAD(P)-dependent oxidoreductase</fullName>
    </submittedName>
</protein>